<dbReference type="InterPro" id="IPR007627">
    <property type="entry name" value="RNA_pol_sigma70_r2"/>
</dbReference>
<comment type="caution">
    <text evidence="8">The sequence shown here is derived from an EMBL/GenBank/DDBJ whole genome shotgun (WGS) entry which is preliminary data.</text>
</comment>
<dbReference type="InterPro" id="IPR013325">
    <property type="entry name" value="RNA_pol_sigma_r2"/>
</dbReference>
<feature type="domain" description="Putative zinc-finger" evidence="7">
    <location>
        <begin position="187"/>
        <end position="207"/>
    </location>
</feature>
<dbReference type="InterPro" id="IPR041916">
    <property type="entry name" value="Anti_sigma_zinc_sf"/>
</dbReference>
<dbReference type="Gene3D" id="1.10.10.1320">
    <property type="entry name" value="Anti-sigma factor, zinc-finger domain"/>
    <property type="match status" value="1"/>
</dbReference>
<dbReference type="PANTHER" id="PTHR43133">
    <property type="entry name" value="RNA POLYMERASE ECF-TYPE SIGMA FACTO"/>
    <property type="match status" value="1"/>
</dbReference>
<reference evidence="8 9" key="1">
    <citation type="submission" date="2017-12" db="EMBL/GenBank/DDBJ databases">
        <title>Sequencing the genomes of 1000 Actinobacteria strains.</title>
        <authorList>
            <person name="Klenk H.-P."/>
        </authorList>
    </citation>
    <scope>NUCLEOTIDE SEQUENCE [LARGE SCALE GENOMIC DNA]</scope>
    <source>
        <strain evidence="8 9">DSM 45165</strain>
    </source>
</reference>
<keyword evidence="4" id="KW-0804">Transcription</keyword>
<dbReference type="GO" id="GO:0016987">
    <property type="term" value="F:sigma factor activity"/>
    <property type="evidence" value="ECO:0007669"/>
    <property type="project" value="UniProtKB-KW"/>
</dbReference>
<dbReference type="GO" id="GO:0006352">
    <property type="term" value="P:DNA-templated transcription initiation"/>
    <property type="evidence" value="ECO:0007669"/>
    <property type="project" value="InterPro"/>
</dbReference>
<name>A0A2N3WP95_9PSEU</name>
<evidence type="ECO:0000313" key="9">
    <source>
        <dbReference type="Proteomes" id="UP000233750"/>
    </source>
</evidence>
<evidence type="ECO:0000256" key="5">
    <source>
        <dbReference type="SAM" id="MobiDB-lite"/>
    </source>
</evidence>
<dbReference type="Pfam" id="PF04542">
    <property type="entry name" value="Sigma70_r2"/>
    <property type="match status" value="1"/>
</dbReference>
<gene>
    <name evidence="8" type="ORF">ATK30_6613</name>
</gene>
<dbReference type="AlphaFoldDB" id="A0A2N3WP95"/>
<dbReference type="InterPro" id="IPR039425">
    <property type="entry name" value="RNA_pol_sigma-70-like"/>
</dbReference>
<evidence type="ECO:0000256" key="3">
    <source>
        <dbReference type="ARBA" id="ARBA00023125"/>
    </source>
</evidence>
<dbReference type="SUPFAM" id="SSF88946">
    <property type="entry name" value="Sigma2 domain of RNA polymerase sigma factors"/>
    <property type="match status" value="1"/>
</dbReference>
<feature type="domain" description="RNA polymerase sigma-70 region 2" evidence="6">
    <location>
        <begin position="27"/>
        <end position="88"/>
    </location>
</feature>
<evidence type="ECO:0000256" key="1">
    <source>
        <dbReference type="ARBA" id="ARBA00023015"/>
    </source>
</evidence>
<proteinExistence type="predicted"/>
<feature type="compositionally biased region" description="Basic and acidic residues" evidence="5">
    <location>
        <begin position="133"/>
        <end position="143"/>
    </location>
</feature>
<evidence type="ECO:0000256" key="4">
    <source>
        <dbReference type="ARBA" id="ARBA00023163"/>
    </source>
</evidence>
<dbReference type="PANTHER" id="PTHR43133:SF8">
    <property type="entry name" value="RNA POLYMERASE SIGMA FACTOR HI_1459-RELATED"/>
    <property type="match status" value="1"/>
</dbReference>
<sequence>MSVPAGQSDAELIAAVRAGTVSAYGTLYERHCEAARNLTCQLAKSDAEADDLVSEAFARVFNALCTGKGPGSAFRAYLLTTLWHVAHDVTEDLSEPIGKDAAALAVPFADTAVGARREGVRLAARTLAGSAVAHRDRTAEPGRGRAAARTDPQRCPGARLPRPRGAPAGLSAGPFVGEPSGRLPGDGLPQRERVRVENHLDGCESCRALASELVDINGGLRMIIAPIVLGGAAPGYLATVSTEKAAAAAAGKASARQPVAVAVSGTRLHRGARRWGSHHGACRGRYAAASGCLLADRHRISCPRSETSSTTSPSPGSAARQGPNLLIQPRAHGIGSSARLRYRLFCRW</sequence>
<protein>
    <submittedName>
        <fullName evidence="8">Zinc finger protein</fullName>
    </submittedName>
</protein>
<dbReference type="Pfam" id="PF13490">
    <property type="entry name" value="zf-HC2"/>
    <property type="match status" value="1"/>
</dbReference>
<organism evidence="8 9">
    <name type="scientific">Amycolatopsis echigonensis</name>
    <dbReference type="NCBI Taxonomy" id="2576905"/>
    <lineage>
        <taxon>Bacteria</taxon>
        <taxon>Bacillati</taxon>
        <taxon>Actinomycetota</taxon>
        <taxon>Actinomycetes</taxon>
        <taxon>Pseudonocardiales</taxon>
        <taxon>Pseudonocardiaceae</taxon>
        <taxon>Amycolatopsis</taxon>
    </lineage>
</organism>
<keyword evidence="1" id="KW-0805">Transcription regulation</keyword>
<feature type="compositionally biased region" description="Low complexity" evidence="5">
    <location>
        <begin position="156"/>
        <end position="170"/>
    </location>
</feature>
<accession>A0A2N3WP95</accession>
<evidence type="ECO:0000313" key="8">
    <source>
        <dbReference type="EMBL" id="PKV95685.1"/>
    </source>
</evidence>
<dbReference type="GO" id="GO:0003677">
    <property type="term" value="F:DNA binding"/>
    <property type="evidence" value="ECO:0007669"/>
    <property type="project" value="UniProtKB-KW"/>
</dbReference>
<evidence type="ECO:0000259" key="7">
    <source>
        <dbReference type="Pfam" id="PF13490"/>
    </source>
</evidence>
<feature type="region of interest" description="Disordered" evidence="5">
    <location>
        <begin position="131"/>
        <end position="189"/>
    </location>
</feature>
<feature type="compositionally biased region" description="Low complexity" evidence="5">
    <location>
        <begin position="303"/>
        <end position="317"/>
    </location>
</feature>
<dbReference type="EMBL" id="PJMY01000003">
    <property type="protein sequence ID" value="PKV95685.1"/>
    <property type="molecule type" value="Genomic_DNA"/>
</dbReference>
<keyword evidence="2" id="KW-0731">Sigma factor</keyword>
<evidence type="ECO:0000259" key="6">
    <source>
        <dbReference type="Pfam" id="PF04542"/>
    </source>
</evidence>
<feature type="region of interest" description="Disordered" evidence="5">
    <location>
        <begin position="303"/>
        <end position="330"/>
    </location>
</feature>
<keyword evidence="9" id="KW-1185">Reference proteome</keyword>
<dbReference type="InterPro" id="IPR027383">
    <property type="entry name" value="Znf_put"/>
</dbReference>
<dbReference type="Proteomes" id="UP000233750">
    <property type="component" value="Unassembled WGS sequence"/>
</dbReference>
<evidence type="ECO:0000256" key="2">
    <source>
        <dbReference type="ARBA" id="ARBA00023082"/>
    </source>
</evidence>
<keyword evidence="3" id="KW-0238">DNA-binding</keyword>
<dbReference type="Gene3D" id="1.10.1740.10">
    <property type="match status" value="1"/>
</dbReference>